<comment type="subcellular location">
    <subcellularLocation>
        <location evidence="4">Nucleus</location>
    </subcellularLocation>
</comment>
<dbReference type="GO" id="GO:0005634">
    <property type="term" value="C:nucleus"/>
    <property type="evidence" value="ECO:0007669"/>
    <property type="project" value="UniProtKB-SubCell"/>
</dbReference>
<name>A0AAD5ZG53_9POAL</name>
<comment type="similarity">
    <text evidence="1 4">Belongs to the TIFY/JAZ family.</text>
</comment>
<sequence length="160" mass="18097">MSREVVELDFFNMEKERQKRSTIRDIQSVISKINPQLIRHAIESAGAPRLSIPMLVHSSRFDSESSLPGTAPLTMFYNGKVMVYNLPNDKAESIMRMAGDAAALKCVTTSTANSMLGDFCGELPMARKKSLQRFLAKRKARLTSSHPYKRELEPYSIKRE</sequence>
<dbReference type="Pfam" id="PF09425">
    <property type="entry name" value="Jas_motif"/>
    <property type="match status" value="1"/>
</dbReference>
<dbReference type="GO" id="GO:0031347">
    <property type="term" value="P:regulation of defense response"/>
    <property type="evidence" value="ECO:0007669"/>
    <property type="project" value="UniProtKB-UniRule"/>
</dbReference>
<comment type="domain">
    <text evidence="4">The jas domain is required for interaction with COI1.</text>
</comment>
<dbReference type="SMART" id="SM00979">
    <property type="entry name" value="TIFY"/>
    <property type="match status" value="1"/>
</dbReference>
<evidence type="ECO:0000256" key="4">
    <source>
        <dbReference type="RuleBase" id="RU369065"/>
    </source>
</evidence>
<dbReference type="PANTHER" id="PTHR33077">
    <property type="entry name" value="PROTEIN TIFY 4A-RELATED-RELATED"/>
    <property type="match status" value="1"/>
</dbReference>
<keyword evidence="3" id="KW-0832">Ubl conjugation</keyword>
<dbReference type="Pfam" id="PF06200">
    <property type="entry name" value="tify"/>
    <property type="match status" value="1"/>
</dbReference>
<evidence type="ECO:0000313" key="6">
    <source>
        <dbReference type="EMBL" id="KAJ3697230.1"/>
    </source>
</evidence>
<evidence type="ECO:0000256" key="3">
    <source>
        <dbReference type="ARBA" id="ARBA00022843"/>
    </source>
</evidence>
<evidence type="ECO:0000259" key="5">
    <source>
        <dbReference type="PROSITE" id="PS51320"/>
    </source>
</evidence>
<accession>A0AAD5ZG53</accession>
<feature type="domain" description="Tify" evidence="5">
    <location>
        <begin position="66"/>
        <end position="100"/>
    </location>
</feature>
<dbReference type="InterPro" id="IPR040390">
    <property type="entry name" value="TIFY/JAZ"/>
</dbReference>
<comment type="caution">
    <text evidence="6">The sequence shown here is derived from an EMBL/GenBank/DDBJ whole genome shotgun (WGS) entry which is preliminary data.</text>
</comment>
<protein>
    <recommendedName>
        <fullName evidence="4">Protein TIFY</fullName>
    </recommendedName>
    <alternativeName>
        <fullName evidence="4">Jasmonate ZIM domain-containing protein</fullName>
    </alternativeName>
</protein>
<reference evidence="6 7" key="1">
    <citation type="journal article" date="2022" name="Cell">
        <title>Repeat-based holocentromeres influence genome architecture and karyotype evolution.</title>
        <authorList>
            <person name="Hofstatter P.G."/>
            <person name="Thangavel G."/>
            <person name="Lux T."/>
            <person name="Neumann P."/>
            <person name="Vondrak T."/>
            <person name="Novak P."/>
            <person name="Zhang M."/>
            <person name="Costa L."/>
            <person name="Castellani M."/>
            <person name="Scott A."/>
            <person name="Toegelov H."/>
            <person name="Fuchs J."/>
            <person name="Mata-Sucre Y."/>
            <person name="Dias Y."/>
            <person name="Vanzela A.L.L."/>
            <person name="Huettel B."/>
            <person name="Almeida C.C.S."/>
            <person name="Simkova H."/>
            <person name="Souza G."/>
            <person name="Pedrosa-Harand A."/>
            <person name="Macas J."/>
            <person name="Mayer K.F.X."/>
            <person name="Houben A."/>
            <person name="Marques A."/>
        </authorList>
    </citation>
    <scope>NUCLEOTIDE SEQUENCE [LARGE SCALE GENOMIC DNA]</scope>
    <source>
        <strain evidence="6">RhyTen1mFocal</strain>
    </source>
</reference>
<gene>
    <name evidence="6" type="ORF">LUZ61_000935</name>
</gene>
<dbReference type="PANTHER" id="PTHR33077:SF61">
    <property type="entry name" value="PROTEIN TIFY 3A-RELATED"/>
    <property type="match status" value="1"/>
</dbReference>
<keyword evidence="7" id="KW-1185">Reference proteome</keyword>
<dbReference type="GO" id="GO:2000022">
    <property type="term" value="P:regulation of jasmonic acid mediated signaling pathway"/>
    <property type="evidence" value="ECO:0007669"/>
    <property type="project" value="UniProtKB-UniRule"/>
</dbReference>
<keyword evidence="2 4" id="KW-1184">Jasmonic acid signaling pathway</keyword>
<organism evidence="6 7">
    <name type="scientific">Rhynchospora tenuis</name>
    <dbReference type="NCBI Taxonomy" id="198213"/>
    <lineage>
        <taxon>Eukaryota</taxon>
        <taxon>Viridiplantae</taxon>
        <taxon>Streptophyta</taxon>
        <taxon>Embryophyta</taxon>
        <taxon>Tracheophyta</taxon>
        <taxon>Spermatophyta</taxon>
        <taxon>Magnoliopsida</taxon>
        <taxon>Liliopsida</taxon>
        <taxon>Poales</taxon>
        <taxon>Cyperaceae</taxon>
        <taxon>Cyperoideae</taxon>
        <taxon>Rhynchosporeae</taxon>
        <taxon>Rhynchospora</taxon>
    </lineage>
</organism>
<evidence type="ECO:0000256" key="1">
    <source>
        <dbReference type="ARBA" id="ARBA00008614"/>
    </source>
</evidence>
<keyword evidence="4" id="KW-0539">Nucleus</keyword>
<dbReference type="InterPro" id="IPR010399">
    <property type="entry name" value="Tify_dom"/>
</dbReference>
<dbReference type="EMBL" id="JAMRDG010000001">
    <property type="protein sequence ID" value="KAJ3697230.1"/>
    <property type="molecule type" value="Genomic_DNA"/>
</dbReference>
<dbReference type="GO" id="GO:0009611">
    <property type="term" value="P:response to wounding"/>
    <property type="evidence" value="ECO:0007669"/>
    <property type="project" value="UniProtKB-UniRule"/>
</dbReference>
<dbReference type="Proteomes" id="UP001210211">
    <property type="component" value="Unassembled WGS sequence"/>
</dbReference>
<proteinExistence type="inferred from homology"/>
<comment type="function">
    <text evidence="4">Repressor of jasmonate responses.</text>
</comment>
<dbReference type="AlphaFoldDB" id="A0AAD5ZG53"/>
<evidence type="ECO:0000256" key="2">
    <source>
        <dbReference type="ARBA" id="ARBA00022819"/>
    </source>
</evidence>
<dbReference type="PROSITE" id="PS51320">
    <property type="entry name" value="TIFY"/>
    <property type="match status" value="1"/>
</dbReference>
<evidence type="ECO:0000313" key="7">
    <source>
        <dbReference type="Proteomes" id="UP001210211"/>
    </source>
</evidence>
<dbReference type="InterPro" id="IPR018467">
    <property type="entry name" value="CCT_CS"/>
</dbReference>